<protein>
    <submittedName>
        <fullName evidence="2">Uncharacterized protein</fullName>
    </submittedName>
</protein>
<sequence length="101" mass="11497">MDSKSLCLFSEIEVVYQLDKNFHSLACSEESQLIFPLENIENKQYGSVESSSQGTSSNKEHVSEVDKHSGLHQIKDKLVITQSIINKEIVNKEVLRDYKLP</sequence>
<feature type="compositionally biased region" description="Basic and acidic residues" evidence="1">
    <location>
        <begin position="58"/>
        <end position="69"/>
    </location>
</feature>
<evidence type="ECO:0000313" key="2">
    <source>
        <dbReference type="EMBL" id="GBP19425.1"/>
    </source>
</evidence>
<dbReference type="AlphaFoldDB" id="A0A4C1TZD1"/>
<accession>A0A4C1TZD1</accession>
<feature type="compositionally biased region" description="Low complexity" evidence="1">
    <location>
        <begin position="47"/>
        <end position="57"/>
    </location>
</feature>
<dbReference type="Proteomes" id="UP000299102">
    <property type="component" value="Unassembled WGS sequence"/>
</dbReference>
<evidence type="ECO:0000313" key="3">
    <source>
        <dbReference type="Proteomes" id="UP000299102"/>
    </source>
</evidence>
<reference evidence="2 3" key="1">
    <citation type="journal article" date="2019" name="Commun. Biol.">
        <title>The bagworm genome reveals a unique fibroin gene that provides high tensile strength.</title>
        <authorList>
            <person name="Kono N."/>
            <person name="Nakamura H."/>
            <person name="Ohtoshi R."/>
            <person name="Tomita M."/>
            <person name="Numata K."/>
            <person name="Arakawa K."/>
        </authorList>
    </citation>
    <scope>NUCLEOTIDE SEQUENCE [LARGE SCALE GENOMIC DNA]</scope>
</reference>
<comment type="caution">
    <text evidence="2">The sequence shown here is derived from an EMBL/GenBank/DDBJ whole genome shotgun (WGS) entry which is preliminary data.</text>
</comment>
<organism evidence="2 3">
    <name type="scientific">Eumeta variegata</name>
    <name type="common">Bagworm moth</name>
    <name type="synonym">Eumeta japonica</name>
    <dbReference type="NCBI Taxonomy" id="151549"/>
    <lineage>
        <taxon>Eukaryota</taxon>
        <taxon>Metazoa</taxon>
        <taxon>Ecdysozoa</taxon>
        <taxon>Arthropoda</taxon>
        <taxon>Hexapoda</taxon>
        <taxon>Insecta</taxon>
        <taxon>Pterygota</taxon>
        <taxon>Neoptera</taxon>
        <taxon>Endopterygota</taxon>
        <taxon>Lepidoptera</taxon>
        <taxon>Glossata</taxon>
        <taxon>Ditrysia</taxon>
        <taxon>Tineoidea</taxon>
        <taxon>Psychidae</taxon>
        <taxon>Oiketicinae</taxon>
        <taxon>Eumeta</taxon>
    </lineage>
</organism>
<gene>
    <name evidence="2" type="ORF">EVAR_15773_1</name>
</gene>
<proteinExistence type="predicted"/>
<name>A0A4C1TZD1_EUMVA</name>
<evidence type="ECO:0000256" key="1">
    <source>
        <dbReference type="SAM" id="MobiDB-lite"/>
    </source>
</evidence>
<keyword evidence="3" id="KW-1185">Reference proteome</keyword>
<dbReference type="EMBL" id="BGZK01000108">
    <property type="protein sequence ID" value="GBP19425.1"/>
    <property type="molecule type" value="Genomic_DNA"/>
</dbReference>
<feature type="region of interest" description="Disordered" evidence="1">
    <location>
        <begin position="45"/>
        <end position="69"/>
    </location>
</feature>